<dbReference type="InParanoid" id="A0A061DY86"/>
<dbReference type="HOGENOM" id="CLU_2578662_0_0_1"/>
<dbReference type="EMBL" id="CM001880">
    <property type="protein sequence ID" value="EOX97051.1"/>
    <property type="molecule type" value="Genomic_DNA"/>
</dbReference>
<proteinExistence type="predicted"/>
<protein>
    <submittedName>
        <fullName evidence="1">Uncharacterized protein</fullName>
    </submittedName>
</protein>
<sequence>MWREFTFVPASRRTSALHTERRSKVVQAMANGHGSAINIKKEEKKNNQRPISRCCCFILFSYTDPLRTTSHLAALLGRCDL</sequence>
<reference evidence="1 2" key="1">
    <citation type="journal article" date="2013" name="Genome Biol.">
        <title>The genome sequence of the most widely cultivated cacao type and its use to identify candidate genes regulating pod color.</title>
        <authorList>
            <person name="Motamayor J.C."/>
            <person name="Mockaitis K."/>
            <person name="Schmutz J."/>
            <person name="Haiminen N."/>
            <person name="Iii D.L."/>
            <person name="Cornejo O."/>
            <person name="Findley S.D."/>
            <person name="Zheng P."/>
            <person name="Utro F."/>
            <person name="Royaert S."/>
            <person name="Saski C."/>
            <person name="Jenkins J."/>
            <person name="Podicheti R."/>
            <person name="Zhao M."/>
            <person name="Scheffler B.E."/>
            <person name="Stack J.C."/>
            <person name="Feltus F.A."/>
            <person name="Mustiga G.M."/>
            <person name="Amores F."/>
            <person name="Phillips W."/>
            <person name="Marelli J.P."/>
            <person name="May G.D."/>
            <person name="Shapiro H."/>
            <person name="Ma J."/>
            <person name="Bustamante C.D."/>
            <person name="Schnell R.J."/>
            <person name="Main D."/>
            <person name="Gilbert D."/>
            <person name="Parida L."/>
            <person name="Kuhn D.N."/>
        </authorList>
    </citation>
    <scope>NUCLEOTIDE SEQUENCE [LARGE SCALE GENOMIC DNA]</scope>
    <source>
        <strain evidence="2">cv. Matina 1-6</strain>
    </source>
</reference>
<evidence type="ECO:0000313" key="1">
    <source>
        <dbReference type="EMBL" id="EOX97051.1"/>
    </source>
</evidence>
<organism evidence="1 2">
    <name type="scientific">Theobroma cacao</name>
    <name type="common">Cacao</name>
    <name type="synonym">Cocoa</name>
    <dbReference type="NCBI Taxonomy" id="3641"/>
    <lineage>
        <taxon>Eukaryota</taxon>
        <taxon>Viridiplantae</taxon>
        <taxon>Streptophyta</taxon>
        <taxon>Embryophyta</taxon>
        <taxon>Tracheophyta</taxon>
        <taxon>Spermatophyta</taxon>
        <taxon>Magnoliopsida</taxon>
        <taxon>eudicotyledons</taxon>
        <taxon>Gunneridae</taxon>
        <taxon>Pentapetalae</taxon>
        <taxon>rosids</taxon>
        <taxon>malvids</taxon>
        <taxon>Malvales</taxon>
        <taxon>Malvaceae</taxon>
        <taxon>Byttnerioideae</taxon>
        <taxon>Theobroma</taxon>
    </lineage>
</organism>
<dbReference type="Gramene" id="EOX97051">
    <property type="protein sequence ID" value="EOX97051"/>
    <property type="gene ID" value="TCM_006165"/>
</dbReference>
<dbReference type="AlphaFoldDB" id="A0A061DY86"/>
<evidence type="ECO:0000313" key="2">
    <source>
        <dbReference type="Proteomes" id="UP000026915"/>
    </source>
</evidence>
<name>A0A061DY86_THECC</name>
<dbReference type="Proteomes" id="UP000026915">
    <property type="component" value="Chromosome 2"/>
</dbReference>
<keyword evidence="2" id="KW-1185">Reference proteome</keyword>
<gene>
    <name evidence="1" type="ORF">TCM_006165</name>
</gene>
<accession>A0A061DY86</accession>